<keyword evidence="2" id="KW-1185">Reference proteome</keyword>
<organism evidence="1 2">
    <name type="scientific">Crocodylus porosus</name>
    <name type="common">Saltwater crocodile</name>
    <name type="synonym">Estuarine crocodile</name>
    <dbReference type="NCBI Taxonomy" id="8502"/>
    <lineage>
        <taxon>Eukaryota</taxon>
        <taxon>Metazoa</taxon>
        <taxon>Chordata</taxon>
        <taxon>Craniata</taxon>
        <taxon>Vertebrata</taxon>
        <taxon>Euteleostomi</taxon>
        <taxon>Archelosauria</taxon>
        <taxon>Archosauria</taxon>
        <taxon>Crocodylia</taxon>
        <taxon>Longirostres</taxon>
        <taxon>Crocodylidae</taxon>
        <taxon>Crocodylus</taxon>
    </lineage>
</organism>
<dbReference type="AlphaFoldDB" id="A0A7M4ESG1"/>
<evidence type="ECO:0000313" key="2">
    <source>
        <dbReference type="Proteomes" id="UP000594220"/>
    </source>
</evidence>
<reference evidence="1" key="2">
    <citation type="submission" date="2025-09" db="UniProtKB">
        <authorList>
            <consortium name="Ensembl"/>
        </authorList>
    </citation>
    <scope>IDENTIFICATION</scope>
</reference>
<reference evidence="1" key="1">
    <citation type="submission" date="2025-08" db="UniProtKB">
        <authorList>
            <consortium name="Ensembl"/>
        </authorList>
    </citation>
    <scope>IDENTIFICATION</scope>
</reference>
<accession>A0A7M4ESG1</accession>
<dbReference type="Proteomes" id="UP000594220">
    <property type="component" value="Unplaced"/>
</dbReference>
<protein>
    <submittedName>
        <fullName evidence="1">Uncharacterized protein</fullName>
    </submittedName>
</protein>
<dbReference type="Ensembl" id="ENSCPRT00005016789.1">
    <property type="protein sequence ID" value="ENSCPRP00005014292.1"/>
    <property type="gene ID" value="ENSCPRG00005010077.1"/>
</dbReference>
<sequence>KVGSEPSYITNHCYCLIFPTEEYTCPVWEQSIWGSCAPLCLPQGALAAGATPPVALSCTCPCPNPTPSFTAGASICPTPSLPTSLPFSPHRLTSRMLLSKLRAAHVHVAFIGKIIGHISQKSQLLITSILLLFVLIQYELMY</sequence>
<evidence type="ECO:0000313" key="1">
    <source>
        <dbReference type="Ensembl" id="ENSCPRP00005014292.1"/>
    </source>
</evidence>
<name>A0A7M4ESG1_CROPO</name>
<proteinExistence type="predicted"/>